<dbReference type="InterPro" id="IPR020846">
    <property type="entry name" value="MFS_dom"/>
</dbReference>
<proteinExistence type="predicted"/>
<keyword evidence="8" id="KW-0614">Plasmid</keyword>
<dbReference type="GO" id="GO:0005886">
    <property type="term" value="C:plasma membrane"/>
    <property type="evidence" value="ECO:0007669"/>
    <property type="project" value="UniProtKB-SubCell"/>
</dbReference>
<feature type="transmembrane region" description="Helical" evidence="6">
    <location>
        <begin position="296"/>
        <end position="318"/>
    </location>
</feature>
<comment type="caution">
    <text evidence="8">The sequence shown here is derived from an EMBL/GenBank/DDBJ whole genome shotgun (WGS) entry which is preliminary data.</text>
</comment>
<dbReference type="Pfam" id="PF06779">
    <property type="entry name" value="MFS_4"/>
    <property type="match status" value="1"/>
</dbReference>
<geneLocation type="plasmid" evidence="8">
    <name>unnamed2</name>
</geneLocation>
<reference evidence="8" key="1">
    <citation type="submission" date="2018-10" db="EMBL/GenBank/DDBJ databases">
        <title>FDA dAtabase for Regulatory Grade micrObial Sequences (FDA-ARGOS): Supporting development and validation of Infectious Disease Dx tests.</title>
        <authorList>
            <person name="Minogue T."/>
            <person name="Wolcott M."/>
            <person name="Wasieloski L."/>
            <person name="Aguilar W."/>
            <person name="Moore D."/>
            <person name="Tallon L.J."/>
            <person name="Sadzewicz L."/>
            <person name="Sengamalay N."/>
            <person name="Ott S."/>
            <person name="Godinez A."/>
            <person name="Nagaraj S."/>
            <person name="Vavikolanu K."/>
            <person name="Vyas G."/>
            <person name="Nadendla S."/>
            <person name="Aluvathingal J."/>
            <person name="Sichtig H."/>
        </authorList>
    </citation>
    <scope>NUCLEOTIDE SEQUENCE</scope>
    <source>
        <strain evidence="8">FDAARGOS_343</strain>
        <plasmid evidence="8">unnamed2</plasmid>
    </source>
</reference>
<name>A0A553SQG8_NIACI</name>
<feature type="transmembrane region" description="Helical" evidence="6">
    <location>
        <begin position="206"/>
        <end position="232"/>
    </location>
</feature>
<dbReference type="Gene3D" id="1.20.1250.20">
    <property type="entry name" value="MFS general substrate transporter like domains"/>
    <property type="match status" value="2"/>
</dbReference>
<keyword evidence="2" id="KW-0813">Transport</keyword>
<evidence type="ECO:0000256" key="4">
    <source>
        <dbReference type="ARBA" id="ARBA00022989"/>
    </source>
</evidence>
<dbReference type="EMBL" id="RIBP01000003">
    <property type="protein sequence ID" value="TRZ39228.1"/>
    <property type="molecule type" value="Genomic_DNA"/>
</dbReference>
<dbReference type="AlphaFoldDB" id="A0A553SQG8"/>
<feature type="transmembrane region" description="Helical" evidence="6">
    <location>
        <begin position="80"/>
        <end position="102"/>
    </location>
</feature>
<feature type="transmembrane region" description="Helical" evidence="6">
    <location>
        <begin position="133"/>
        <end position="152"/>
    </location>
</feature>
<dbReference type="PANTHER" id="PTHR23537">
    <property type="match status" value="1"/>
</dbReference>
<evidence type="ECO:0000259" key="7">
    <source>
        <dbReference type="PROSITE" id="PS50850"/>
    </source>
</evidence>
<evidence type="ECO:0000256" key="3">
    <source>
        <dbReference type="ARBA" id="ARBA00022692"/>
    </source>
</evidence>
<dbReference type="InterPro" id="IPR010645">
    <property type="entry name" value="MFS_4"/>
</dbReference>
<dbReference type="CDD" id="cd06180">
    <property type="entry name" value="MFS_YjiJ"/>
    <property type="match status" value="1"/>
</dbReference>
<keyword evidence="4 6" id="KW-1133">Transmembrane helix</keyword>
<feature type="transmembrane region" description="Helical" evidence="6">
    <location>
        <begin position="164"/>
        <end position="183"/>
    </location>
</feature>
<sequence>MNKQLILFLFGGIFSLIIAMGFGRFAYTPILPLMQHYLSFSDSIAGYLATSNYAGYLFGAILTGAISFKERRILILRIGLLLNILTTALMGLVSSNLLWIVLRFLSGFSSALVLVLASGLVLDRLASRNKSNWSGVFYGGVGLGIYLSSLIIPSLNDMFLWKGTWMGLAVVSLILFIFVWMWLEETPQEIKIKKQEINPNFPPTKWLFWLMIAYGLEGLGYIVTGTFIVSIAQETPSFENNATIVWMIVGLAAIPSCFLWTLLAQKSGFVKSLILAMVLQSIGVVLPVLYISEVSFVTSALLFGATFMGITSLVTTLAQKINPSISAKTIGSLTAIYAGGQLIGPSLAGIISSHTHSFDAALIGASCVIFIGALFLLTGIKFESKREVSESNFFSK</sequence>
<feature type="transmembrane region" description="Helical" evidence="6">
    <location>
        <begin position="108"/>
        <end position="126"/>
    </location>
</feature>
<accession>A0A553SQG8</accession>
<dbReference type="PROSITE" id="PS50850">
    <property type="entry name" value="MFS"/>
    <property type="match status" value="1"/>
</dbReference>
<evidence type="ECO:0000256" key="5">
    <source>
        <dbReference type="ARBA" id="ARBA00023136"/>
    </source>
</evidence>
<feature type="transmembrane region" description="Helical" evidence="6">
    <location>
        <begin position="47"/>
        <end position="68"/>
    </location>
</feature>
<feature type="transmembrane region" description="Helical" evidence="6">
    <location>
        <begin position="244"/>
        <end position="263"/>
    </location>
</feature>
<evidence type="ECO:0000256" key="6">
    <source>
        <dbReference type="SAM" id="Phobius"/>
    </source>
</evidence>
<dbReference type="RefSeq" id="WP_185762808.1">
    <property type="nucleotide sequence ID" value="NZ_CM017506.1"/>
</dbReference>
<evidence type="ECO:0000313" key="8">
    <source>
        <dbReference type="EMBL" id="TRZ39228.1"/>
    </source>
</evidence>
<keyword evidence="3 6" id="KW-0812">Transmembrane</keyword>
<feature type="transmembrane region" description="Helical" evidence="6">
    <location>
        <begin position="7"/>
        <end position="27"/>
    </location>
</feature>
<feature type="transmembrane region" description="Helical" evidence="6">
    <location>
        <begin position="357"/>
        <end position="377"/>
    </location>
</feature>
<evidence type="ECO:0000256" key="2">
    <source>
        <dbReference type="ARBA" id="ARBA00022448"/>
    </source>
</evidence>
<feature type="transmembrane region" description="Helical" evidence="6">
    <location>
        <begin position="330"/>
        <end position="351"/>
    </location>
</feature>
<feature type="domain" description="Major facilitator superfamily (MFS) profile" evidence="7">
    <location>
        <begin position="7"/>
        <end position="384"/>
    </location>
</feature>
<gene>
    <name evidence="8" type="ORF">CEQ21_07620</name>
</gene>
<protein>
    <submittedName>
        <fullName evidence="8">YbfB/YjiJ family MFS transporter</fullName>
    </submittedName>
</protein>
<organism evidence="8">
    <name type="scientific">Niallia circulans</name>
    <name type="common">Bacillus circulans</name>
    <dbReference type="NCBI Taxonomy" id="1397"/>
    <lineage>
        <taxon>Bacteria</taxon>
        <taxon>Bacillati</taxon>
        <taxon>Bacillota</taxon>
        <taxon>Bacilli</taxon>
        <taxon>Bacillales</taxon>
        <taxon>Bacillaceae</taxon>
        <taxon>Niallia</taxon>
    </lineage>
</organism>
<evidence type="ECO:0000256" key="1">
    <source>
        <dbReference type="ARBA" id="ARBA00004651"/>
    </source>
</evidence>
<dbReference type="Proteomes" id="UP000319837">
    <property type="component" value="Plasmid unnamed2"/>
</dbReference>
<dbReference type="SUPFAM" id="SSF103473">
    <property type="entry name" value="MFS general substrate transporter"/>
    <property type="match status" value="1"/>
</dbReference>
<dbReference type="GO" id="GO:0022857">
    <property type="term" value="F:transmembrane transporter activity"/>
    <property type="evidence" value="ECO:0007669"/>
    <property type="project" value="InterPro"/>
</dbReference>
<feature type="transmembrane region" description="Helical" evidence="6">
    <location>
        <begin position="270"/>
        <end position="290"/>
    </location>
</feature>
<keyword evidence="5 6" id="KW-0472">Membrane</keyword>
<dbReference type="PANTHER" id="PTHR23537:SF1">
    <property type="entry name" value="SUGAR TRANSPORTER"/>
    <property type="match status" value="1"/>
</dbReference>
<comment type="subcellular location">
    <subcellularLocation>
        <location evidence="1">Cell membrane</location>
        <topology evidence="1">Multi-pass membrane protein</topology>
    </subcellularLocation>
</comment>
<dbReference type="InterPro" id="IPR036259">
    <property type="entry name" value="MFS_trans_sf"/>
</dbReference>